<proteinExistence type="predicted"/>
<comment type="caution">
    <text evidence="1">The sequence shown here is derived from an EMBL/GenBank/DDBJ whole genome shotgun (WGS) entry which is preliminary data.</text>
</comment>
<name>A0A8X6NA18_NEPPI</name>
<protein>
    <submittedName>
        <fullName evidence="1">Uncharacterized protein</fullName>
    </submittedName>
</protein>
<dbReference type="OrthoDB" id="6434680at2759"/>
<dbReference type="AlphaFoldDB" id="A0A8X6NA18"/>
<organism evidence="1 2">
    <name type="scientific">Nephila pilipes</name>
    <name type="common">Giant wood spider</name>
    <name type="synonym">Nephila maculata</name>
    <dbReference type="NCBI Taxonomy" id="299642"/>
    <lineage>
        <taxon>Eukaryota</taxon>
        <taxon>Metazoa</taxon>
        <taxon>Ecdysozoa</taxon>
        <taxon>Arthropoda</taxon>
        <taxon>Chelicerata</taxon>
        <taxon>Arachnida</taxon>
        <taxon>Araneae</taxon>
        <taxon>Araneomorphae</taxon>
        <taxon>Entelegynae</taxon>
        <taxon>Araneoidea</taxon>
        <taxon>Nephilidae</taxon>
        <taxon>Nephila</taxon>
    </lineage>
</organism>
<accession>A0A8X6NA18</accession>
<keyword evidence="2" id="KW-1185">Reference proteome</keyword>
<evidence type="ECO:0000313" key="2">
    <source>
        <dbReference type="Proteomes" id="UP000887013"/>
    </source>
</evidence>
<gene>
    <name evidence="1" type="ORF">NPIL_534521</name>
</gene>
<reference evidence="1" key="1">
    <citation type="submission" date="2020-08" db="EMBL/GenBank/DDBJ databases">
        <title>Multicomponent nature underlies the extraordinary mechanical properties of spider dragline silk.</title>
        <authorList>
            <person name="Kono N."/>
            <person name="Nakamura H."/>
            <person name="Mori M."/>
            <person name="Yoshida Y."/>
            <person name="Ohtoshi R."/>
            <person name="Malay A.D."/>
            <person name="Moran D.A.P."/>
            <person name="Tomita M."/>
            <person name="Numata K."/>
            <person name="Arakawa K."/>
        </authorList>
    </citation>
    <scope>NUCLEOTIDE SEQUENCE</scope>
</reference>
<dbReference type="EMBL" id="BMAW01055903">
    <property type="protein sequence ID" value="GFT03359.1"/>
    <property type="molecule type" value="Genomic_DNA"/>
</dbReference>
<sequence>MWPNGNIEGELGLITYLFKRAPFRVNAIPFLLSAIIKEHIEQFHPERIIATSLLDFCLYVDNLIADEDSVQDALKLSRNARQIKQKARMVLKKWITNEVT</sequence>
<evidence type="ECO:0000313" key="1">
    <source>
        <dbReference type="EMBL" id="GFT03359.1"/>
    </source>
</evidence>
<dbReference type="Proteomes" id="UP000887013">
    <property type="component" value="Unassembled WGS sequence"/>
</dbReference>